<feature type="transmembrane region" description="Helical" evidence="6">
    <location>
        <begin position="167"/>
        <end position="192"/>
    </location>
</feature>
<reference evidence="8" key="1">
    <citation type="journal article" date="2019" name="Int. J. Syst. Evol. Microbiol.">
        <title>The Global Catalogue of Microorganisms (GCM) 10K type strain sequencing project: providing services to taxonomists for standard genome sequencing and annotation.</title>
        <authorList>
            <consortium name="The Broad Institute Genomics Platform"/>
            <consortium name="The Broad Institute Genome Sequencing Center for Infectious Disease"/>
            <person name="Wu L."/>
            <person name="Ma J."/>
        </authorList>
    </citation>
    <scope>NUCLEOTIDE SEQUENCE [LARGE SCALE GENOMIC DNA]</scope>
    <source>
        <strain evidence="8">JCM 17810</strain>
    </source>
</reference>
<feature type="transmembrane region" description="Helical" evidence="6">
    <location>
        <begin position="140"/>
        <end position="161"/>
    </location>
</feature>
<feature type="transmembrane region" description="Helical" evidence="6">
    <location>
        <begin position="288"/>
        <end position="309"/>
    </location>
</feature>
<feature type="transmembrane region" description="Helical" evidence="6">
    <location>
        <begin position="80"/>
        <end position="101"/>
    </location>
</feature>
<evidence type="ECO:0008006" key="9">
    <source>
        <dbReference type="Google" id="ProtNLM"/>
    </source>
</evidence>
<dbReference type="PANTHER" id="PTHR30250:SF11">
    <property type="entry name" value="O-ANTIGEN TRANSPORTER-RELATED"/>
    <property type="match status" value="1"/>
</dbReference>
<comment type="caution">
    <text evidence="7">The sequence shown here is derived from an EMBL/GenBank/DDBJ whole genome shotgun (WGS) entry which is preliminary data.</text>
</comment>
<dbReference type="PANTHER" id="PTHR30250">
    <property type="entry name" value="PST FAMILY PREDICTED COLANIC ACID TRANSPORTER"/>
    <property type="match status" value="1"/>
</dbReference>
<keyword evidence="5 6" id="KW-0472">Membrane</keyword>
<evidence type="ECO:0000313" key="7">
    <source>
        <dbReference type="EMBL" id="GAA4422096.1"/>
    </source>
</evidence>
<feature type="transmembrane region" description="Helical" evidence="6">
    <location>
        <begin position="383"/>
        <end position="403"/>
    </location>
</feature>
<evidence type="ECO:0000256" key="3">
    <source>
        <dbReference type="ARBA" id="ARBA00022692"/>
    </source>
</evidence>
<evidence type="ECO:0000256" key="5">
    <source>
        <dbReference type="ARBA" id="ARBA00023136"/>
    </source>
</evidence>
<keyword evidence="2" id="KW-1003">Cell membrane</keyword>
<dbReference type="EMBL" id="BAABGN010000006">
    <property type="protein sequence ID" value="GAA4422096.1"/>
    <property type="molecule type" value="Genomic_DNA"/>
</dbReference>
<keyword evidence="3 6" id="KW-0812">Transmembrane</keyword>
<evidence type="ECO:0000256" key="4">
    <source>
        <dbReference type="ARBA" id="ARBA00022989"/>
    </source>
</evidence>
<sequence>MPPTLRPMLSRLPHRAFGALAGQVSLALSSFTLQVIASRELGADGFGTYALLFGAIVMATALTTGLLGDSLTVLDRHDPAVRVALVRLAAILVVVLALTGFGFARTAISPAAAAFFAIALAAFVAADLGRRLLMANLRFWSLVLIDSAGFVAMLSVVVVFGRTGPLTLAHFLAALATGQIVAAVLAVTRLPAAERRLRLRGRGDYRAVVAYGSWRALQQFVRPTMLNGARAVVLIVGGVAAVGELEVARVFVSPAMLLVQGFGSYLFSSYAADRAKGSRTLLRRADRAAAVMLTGAVIVAGAAALLLPYVGPLLTAGRFEIGLVATLGWACYAASCAAVLPYGSLAAVQGRQQWVLVIRLVDSVLALSLAAVMLIGFGAATEIAPWLLSIGSFVGGLLCRQLLLRPRVRDETTTPVQVAV</sequence>
<feature type="transmembrane region" description="Helical" evidence="6">
    <location>
        <begin position="107"/>
        <end position="128"/>
    </location>
</feature>
<evidence type="ECO:0000256" key="2">
    <source>
        <dbReference type="ARBA" id="ARBA00022475"/>
    </source>
</evidence>
<feature type="transmembrane region" description="Helical" evidence="6">
    <location>
        <begin position="224"/>
        <end position="242"/>
    </location>
</feature>
<dbReference type="InterPro" id="IPR050833">
    <property type="entry name" value="Poly_Biosynth_Transport"/>
</dbReference>
<feature type="transmembrane region" description="Helical" evidence="6">
    <location>
        <begin position="47"/>
        <end position="68"/>
    </location>
</feature>
<evidence type="ECO:0000256" key="6">
    <source>
        <dbReference type="SAM" id="Phobius"/>
    </source>
</evidence>
<evidence type="ECO:0000313" key="8">
    <source>
        <dbReference type="Proteomes" id="UP001500622"/>
    </source>
</evidence>
<feature type="transmembrane region" description="Helical" evidence="6">
    <location>
        <begin position="354"/>
        <end position="377"/>
    </location>
</feature>
<name>A0ABP8L3Y6_9MICO</name>
<feature type="transmembrane region" description="Helical" evidence="6">
    <location>
        <begin position="321"/>
        <end position="342"/>
    </location>
</feature>
<gene>
    <name evidence="7" type="ORF">GCM10023169_16000</name>
</gene>
<comment type="subcellular location">
    <subcellularLocation>
        <location evidence="1">Cell membrane</location>
        <topology evidence="1">Multi-pass membrane protein</topology>
    </subcellularLocation>
</comment>
<keyword evidence="8" id="KW-1185">Reference proteome</keyword>
<keyword evidence="4 6" id="KW-1133">Transmembrane helix</keyword>
<proteinExistence type="predicted"/>
<protein>
    <recommendedName>
        <fullName evidence="9">Membrane protein involved in the export of O-antigen and teichoic acid</fullName>
    </recommendedName>
</protein>
<organism evidence="7 8">
    <name type="scientific">Georgenia halophila</name>
    <dbReference type="NCBI Taxonomy" id="620889"/>
    <lineage>
        <taxon>Bacteria</taxon>
        <taxon>Bacillati</taxon>
        <taxon>Actinomycetota</taxon>
        <taxon>Actinomycetes</taxon>
        <taxon>Micrococcales</taxon>
        <taxon>Bogoriellaceae</taxon>
        <taxon>Georgenia</taxon>
    </lineage>
</organism>
<feature type="transmembrane region" description="Helical" evidence="6">
    <location>
        <begin position="248"/>
        <end position="267"/>
    </location>
</feature>
<accession>A0ABP8L3Y6</accession>
<dbReference type="Proteomes" id="UP001500622">
    <property type="component" value="Unassembled WGS sequence"/>
</dbReference>
<evidence type="ECO:0000256" key="1">
    <source>
        <dbReference type="ARBA" id="ARBA00004651"/>
    </source>
</evidence>